<evidence type="ECO:0000256" key="1">
    <source>
        <dbReference type="SAM" id="MobiDB-lite"/>
    </source>
</evidence>
<gene>
    <name evidence="2" type="primary">Necator_chrIII.g9552</name>
    <name evidence="2" type="ORF">RB195_008787</name>
</gene>
<evidence type="ECO:0000313" key="2">
    <source>
        <dbReference type="EMBL" id="KAK6740537.1"/>
    </source>
</evidence>
<dbReference type="EMBL" id="JAVFWL010000003">
    <property type="protein sequence ID" value="KAK6740537.1"/>
    <property type="molecule type" value="Genomic_DNA"/>
</dbReference>
<keyword evidence="3" id="KW-1185">Reference proteome</keyword>
<dbReference type="PANTHER" id="PTHR33936:SF15">
    <property type="entry name" value="C2H2-TYPE DOMAIN-CONTAINING PROTEIN"/>
    <property type="match status" value="1"/>
</dbReference>
<feature type="region of interest" description="Disordered" evidence="1">
    <location>
        <begin position="546"/>
        <end position="574"/>
    </location>
</feature>
<feature type="compositionally biased region" description="Basic residues" evidence="1">
    <location>
        <begin position="550"/>
        <end position="562"/>
    </location>
</feature>
<proteinExistence type="predicted"/>
<accession>A0ABR1CQB5</accession>
<comment type="caution">
    <text evidence="2">The sequence shown here is derived from an EMBL/GenBank/DDBJ whole genome shotgun (WGS) entry which is preliminary data.</text>
</comment>
<dbReference type="PANTHER" id="PTHR33936">
    <property type="entry name" value="PROTEIN CBG17840"/>
    <property type="match status" value="1"/>
</dbReference>
<evidence type="ECO:0008006" key="4">
    <source>
        <dbReference type="Google" id="ProtNLM"/>
    </source>
</evidence>
<reference evidence="2 3" key="1">
    <citation type="submission" date="2023-08" db="EMBL/GenBank/DDBJ databases">
        <title>A Necator americanus chromosomal reference genome.</title>
        <authorList>
            <person name="Ilik V."/>
            <person name="Petrzelkova K.J."/>
            <person name="Pardy F."/>
            <person name="Fuh T."/>
            <person name="Niatou-Singa F.S."/>
            <person name="Gouil Q."/>
            <person name="Baker L."/>
            <person name="Ritchie M.E."/>
            <person name="Jex A.R."/>
            <person name="Gazzola D."/>
            <person name="Li H."/>
            <person name="Toshio Fujiwara R."/>
            <person name="Zhan B."/>
            <person name="Aroian R.V."/>
            <person name="Pafco B."/>
            <person name="Schwarz E.M."/>
        </authorList>
    </citation>
    <scope>NUCLEOTIDE SEQUENCE [LARGE SCALE GENOMIC DNA]</scope>
    <source>
        <strain evidence="2 3">Aroian</strain>
        <tissue evidence="2">Whole animal</tissue>
    </source>
</reference>
<dbReference type="Proteomes" id="UP001303046">
    <property type="component" value="Unassembled WGS sequence"/>
</dbReference>
<evidence type="ECO:0000313" key="3">
    <source>
        <dbReference type="Proteomes" id="UP001303046"/>
    </source>
</evidence>
<feature type="compositionally biased region" description="Basic and acidic residues" evidence="1">
    <location>
        <begin position="563"/>
        <end position="573"/>
    </location>
</feature>
<dbReference type="InterPro" id="IPR052797">
    <property type="entry name" value="RegFact_GeneExpr_CellDeath"/>
</dbReference>
<organism evidence="2 3">
    <name type="scientific">Necator americanus</name>
    <name type="common">Human hookworm</name>
    <dbReference type="NCBI Taxonomy" id="51031"/>
    <lineage>
        <taxon>Eukaryota</taxon>
        <taxon>Metazoa</taxon>
        <taxon>Ecdysozoa</taxon>
        <taxon>Nematoda</taxon>
        <taxon>Chromadorea</taxon>
        <taxon>Rhabditida</taxon>
        <taxon>Rhabditina</taxon>
        <taxon>Rhabditomorpha</taxon>
        <taxon>Strongyloidea</taxon>
        <taxon>Ancylostomatidae</taxon>
        <taxon>Bunostominae</taxon>
        <taxon>Necator</taxon>
    </lineage>
</organism>
<protein>
    <recommendedName>
        <fullName evidence="4">C2H2-type domain-containing protein</fullName>
    </recommendedName>
</protein>
<sequence length="601" mass="69413">MDEDQRLKIFVENEIKEPAGNDVSLQNRNEAFMDELLEEVDVVYIDGDDGMLGIAEEVVADGEYVEVDGEEIDAELSKSNQESFLPRCVSSDRKDIVENSIEQDGTKQQDNELFEDADNFLGGRMFRERYRNVHVPDCHERLGTLERLCDHMYQIHSAPTKIKHKTFENETEFQEFLDELECGGNYRMARGNKVVKGTIVQYYRCNRIYSLPRKQTMRLVDGFTGIGCDDEFYAYPKDPFLKETSTKPFLRTEEACTAFFRKCYLNDGRIEVRYCDYHLHSDDHIRLPRVVRSRIYEMSTKRLPTAVIIMVLQKERHRFCSEGSALERRIMSLTPSEVHLTVLSFKRMLEKSTEKPESIAENGSEDQRTVEDTQGREGGENLKEKNKSVADDDDEENAEGVLTELELTTLEEYEQNRGDVVSQVQSIRREQNKKRILRERVRAAVYKIGRTMRNVRFSTFDFDLLLRSQEILENVVELWKESPSKEKNVIPLTVNCEELVSSDNSYLSSAESARSEAAVPICTDRQEITVNEKLIGVATEKIEDSPFGRSKTRKVHPSPRSRIKTEENKEEMHMGTALQPTALPAVTRVGRIVKRRKMLDM</sequence>
<feature type="region of interest" description="Disordered" evidence="1">
    <location>
        <begin position="353"/>
        <end position="398"/>
    </location>
</feature>
<name>A0ABR1CQB5_NECAM</name>
<feature type="compositionally biased region" description="Basic and acidic residues" evidence="1">
    <location>
        <begin position="365"/>
        <end position="390"/>
    </location>
</feature>